<keyword evidence="2" id="KW-1185">Reference proteome</keyword>
<protein>
    <submittedName>
        <fullName evidence="1">Uncharacterized protein</fullName>
    </submittedName>
</protein>
<evidence type="ECO:0000313" key="2">
    <source>
        <dbReference type="Proteomes" id="UP000499080"/>
    </source>
</evidence>
<dbReference type="Proteomes" id="UP000499080">
    <property type="component" value="Unassembled WGS sequence"/>
</dbReference>
<reference evidence="1 2" key="1">
    <citation type="journal article" date="2019" name="Sci. Rep.">
        <title>Orb-weaving spider Araneus ventricosus genome elucidates the spidroin gene catalogue.</title>
        <authorList>
            <person name="Kono N."/>
            <person name="Nakamura H."/>
            <person name="Ohtoshi R."/>
            <person name="Moran D.A.P."/>
            <person name="Shinohara A."/>
            <person name="Yoshida Y."/>
            <person name="Fujiwara M."/>
            <person name="Mori M."/>
            <person name="Tomita M."/>
            <person name="Arakawa K."/>
        </authorList>
    </citation>
    <scope>NUCLEOTIDE SEQUENCE [LARGE SCALE GENOMIC DNA]</scope>
</reference>
<proteinExistence type="predicted"/>
<sequence length="160" mass="18039">MIENMIEKFFTIRRKLPPVTPLKCPTKVTSSHLVGSSYKVLPNDLYCPSLQSVLPARVCKCCGLYSASNVMLKKHIIGVHKTTGKCQPEVGRVRPLGIAARRQQELVAVITFTETVEFADWVDEDVIDIRGLTISEDESVVKMPVYSMNEHIYSPWKEES</sequence>
<dbReference type="OrthoDB" id="2433005at2759"/>
<organism evidence="1 2">
    <name type="scientific">Araneus ventricosus</name>
    <name type="common">Orbweaver spider</name>
    <name type="synonym">Epeira ventricosa</name>
    <dbReference type="NCBI Taxonomy" id="182803"/>
    <lineage>
        <taxon>Eukaryota</taxon>
        <taxon>Metazoa</taxon>
        <taxon>Ecdysozoa</taxon>
        <taxon>Arthropoda</taxon>
        <taxon>Chelicerata</taxon>
        <taxon>Arachnida</taxon>
        <taxon>Araneae</taxon>
        <taxon>Araneomorphae</taxon>
        <taxon>Entelegynae</taxon>
        <taxon>Araneoidea</taxon>
        <taxon>Araneidae</taxon>
        <taxon>Araneus</taxon>
    </lineage>
</organism>
<gene>
    <name evidence="1" type="ORF">AVEN_101623_1</name>
</gene>
<accession>A0A4Y2EXN2</accession>
<comment type="caution">
    <text evidence="1">The sequence shown here is derived from an EMBL/GenBank/DDBJ whole genome shotgun (WGS) entry which is preliminary data.</text>
</comment>
<evidence type="ECO:0000313" key="1">
    <source>
        <dbReference type="EMBL" id="GBM33287.1"/>
    </source>
</evidence>
<dbReference type="EMBL" id="BGPR01000730">
    <property type="protein sequence ID" value="GBM33287.1"/>
    <property type="molecule type" value="Genomic_DNA"/>
</dbReference>
<name>A0A4Y2EXN2_ARAVE</name>
<dbReference type="AlphaFoldDB" id="A0A4Y2EXN2"/>